<comment type="caution">
    <text evidence="4">The sequence shown here is derived from an EMBL/GenBank/DDBJ whole genome shotgun (WGS) entry which is preliminary data.</text>
</comment>
<gene>
    <name evidence="4" type="ORF">RchiOBHm_Chr7g0218851</name>
</gene>
<dbReference type="Gene3D" id="1.25.40.10">
    <property type="entry name" value="Tetratricopeptide repeat domain"/>
    <property type="match status" value="1"/>
</dbReference>
<dbReference type="InterPro" id="IPR011990">
    <property type="entry name" value="TPR-like_helical_dom_sf"/>
</dbReference>
<dbReference type="Pfam" id="PF01535">
    <property type="entry name" value="PPR"/>
    <property type="match status" value="1"/>
</dbReference>
<dbReference type="GO" id="GO:0009451">
    <property type="term" value="P:RNA modification"/>
    <property type="evidence" value="ECO:0007669"/>
    <property type="project" value="InterPro"/>
</dbReference>
<dbReference type="AlphaFoldDB" id="A0A2P6PCD4"/>
<evidence type="ECO:0000256" key="2">
    <source>
        <dbReference type="PROSITE-ProRule" id="PRU00708"/>
    </source>
</evidence>
<organism evidence="4 5">
    <name type="scientific">Rosa chinensis</name>
    <name type="common">China rose</name>
    <dbReference type="NCBI Taxonomy" id="74649"/>
    <lineage>
        <taxon>Eukaryota</taxon>
        <taxon>Viridiplantae</taxon>
        <taxon>Streptophyta</taxon>
        <taxon>Embryophyta</taxon>
        <taxon>Tracheophyta</taxon>
        <taxon>Spermatophyta</taxon>
        <taxon>Magnoliopsida</taxon>
        <taxon>eudicotyledons</taxon>
        <taxon>Gunneridae</taxon>
        <taxon>Pentapetalae</taxon>
        <taxon>rosids</taxon>
        <taxon>fabids</taxon>
        <taxon>Rosales</taxon>
        <taxon>Rosaceae</taxon>
        <taxon>Rosoideae</taxon>
        <taxon>Rosoideae incertae sedis</taxon>
        <taxon>Rosa</taxon>
    </lineage>
</organism>
<evidence type="ECO:0000313" key="4">
    <source>
        <dbReference type="EMBL" id="PRQ19591.1"/>
    </source>
</evidence>
<feature type="transmembrane region" description="Helical" evidence="3">
    <location>
        <begin position="62"/>
        <end position="84"/>
    </location>
</feature>
<proteinExistence type="predicted"/>
<protein>
    <submittedName>
        <fullName evidence="4">Putative tetratricopeptide-like helical domain-containing protein</fullName>
    </submittedName>
</protein>
<dbReference type="Proteomes" id="UP000238479">
    <property type="component" value="Chromosome 7"/>
</dbReference>
<dbReference type="GO" id="GO:0003723">
    <property type="term" value="F:RNA binding"/>
    <property type="evidence" value="ECO:0007669"/>
    <property type="project" value="InterPro"/>
</dbReference>
<evidence type="ECO:0000313" key="5">
    <source>
        <dbReference type="Proteomes" id="UP000238479"/>
    </source>
</evidence>
<dbReference type="OMA" id="HAKCKDI"/>
<accession>A0A2P6PCD4</accession>
<dbReference type="PANTHER" id="PTHR47926">
    <property type="entry name" value="PENTATRICOPEPTIDE REPEAT-CONTAINING PROTEIN"/>
    <property type="match status" value="1"/>
</dbReference>
<name>A0A2P6PCD4_ROSCH</name>
<dbReference type="Gramene" id="PRQ19591">
    <property type="protein sequence ID" value="PRQ19591"/>
    <property type="gene ID" value="RchiOBHm_Chr7g0218851"/>
</dbReference>
<evidence type="ECO:0000256" key="1">
    <source>
        <dbReference type="ARBA" id="ARBA00022737"/>
    </source>
</evidence>
<dbReference type="PROSITE" id="PS51375">
    <property type="entry name" value="PPR"/>
    <property type="match status" value="1"/>
</dbReference>
<dbReference type="InterPro" id="IPR002885">
    <property type="entry name" value="PPR_rpt"/>
</dbReference>
<keyword evidence="1" id="KW-0677">Repeat</keyword>
<keyword evidence="5" id="KW-1185">Reference proteome</keyword>
<dbReference type="InterPro" id="IPR046960">
    <property type="entry name" value="PPR_At4g14850-like_plant"/>
</dbReference>
<feature type="repeat" description="PPR" evidence="2">
    <location>
        <begin position="25"/>
        <end position="59"/>
    </location>
</feature>
<dbReference type="Pfam" id="PF13041">
    <property type="entry name" value="PPR_2"/>
    <property type="match status" value="1"/>
</dbReference>
<evidence type="ECO:0000256" key="3">
    <source>
        <dbReference type="SAM" id="Phobius"/>
    </source>
</evidence>
<keyword evidence="3" id="KW-1133">Transmembrane helix</keyword>
<keyword evidence="3" id="KW-0472">Membrane</keyword>
<sequence length="143" mass="15984">MVTGYARMKDLENARRYFDNIPEKNVVSWNAMLSAYAQNGSPEEALRLFDGMMDSGDKPNETTWAIAISAYSSCGNSSIAGLFIQKLNQKRMHLSYFGKTAVLDMYAKHGSVKSAREVFDELGVYKSSGTRNAMISAYARVWN</sequence>
<dbReference type="NCBIfam" id="TIGR00756">
    <property type="entry name" value="PPR"/>
    <property type="match status" value="1"/>
</dbReference>
<dbReference type="EMBL" id="PDCK01000045">
    <property type="protein sequence ID" value="PRQ19591.1"/>
    <property type="molecule type" value="Genomic_DNA"/>
</dbReference>
<keyword evidence="3" id="KW-0812">Transmembrane</keyword>
<reference evidence="4 5" key="1">
    <citation type="journal article" date="2018" name="Nat. Genet.">
        <title>The Rosa genome provides new insights in the design of modern roses.</title>
        <authorList>
            <person name="Bendahmane M."/>
        </authorList>
    </citation>
    <scope>NUCLEOTIDE SEQUENCE [LARGE SCALE GENOMIC DNA]</scope>
    <source>
        <strain evidence="5">cv. Old Blush</strain>
    </source>
</reference>